<proteinExistence type="predicted"/>
<feature type="compositionally biased region" description="Acidic residues" evidence="1">
    <location>
        <begin position="367"/>
        <end position="386"/>
    </location>
</feature>
<keyword evidence="2" id="KW-1133">Transmembrane helix</keyword>
<feature type="compositionally biased region" description="Low complexity" evidence="1">
    <location>
        <begin position="309"/>
        <end position="323"/>
    </location>
</feature>
<dbReference type="HOGENOM" id="CLU_032329_1_0_1"/>
<evidence type="ECO:0000256" key="1">
    <source>
        <dbReference type="SAM" id="MobiDB-lite"/>
    </source>
</evidence>
<accession>A0A067MTP3</accession>
<feature type="compositionally biased region" description="Low complexity" evidence="1">
    <location>
        <begin position="403"/>
        <end position="419"/>
    </location>
</feature>
<evidence type="ECO:0000313" key="3">
    <source>
        <dbReference type="EMBL" id="KDQ19118.1"/>
    </source>
</evidence>
<dbReference type="EMBL" id="KL198020">
    <property type="protein sequence ID" value="KDQ19118.1"/>
    <property type="molecule type" value="Genomic_DNA"/>
</dbReference>
<feature type="compositionally biased region" description="Acidic residues" evidence="1">
    <location>
        <begin position="324"/>
        <end position="334"/>
    </location>
</feature>
<feature type="region of interest" description="Disordered" evidence="1">
    <location>
        <begin position="51"/>
        <end position="91"/>
    </location>
</feature>
<feature type="region of interest" description="Disordered" evidence="1">
    <location>
        <begin position="360"/>
        <end position="512"/>
    </location>
</feature>
<keyword evidence="2" id="KW-0472">Membrane</keyword>
<evidence type="ECO:0000313" key="4">
    <source>
        <dbReference type="Proteomes" id="UP000027195"/>
    </source>
</evidence>
<keyword evidence="4" id="KW-1185">Reference proteome</keyword>
<sequence>MPFEFTFHIPHSLNPFAVSPVPSAPIPDVEPDPLTDVQRQRIVSMNRRRLPPRPARVFPSDPLPEPSPLVRKRGFGSPPNSCAETMERGGESYVQVTKEETDERPKCSYKHTWLEPDRTLEPPFFPFPMRKKNDGIAVITLLLLPTLSLSFFILLPSLLPDAELRPLNMTDYPPQKKRRITESIFSTALNAAIFGTAVGLTAYRLWKGKSAEAPEELPTEQPPPYEEVERKDRPAFALPPPKPTTALTIHTALTNIQPPASPSTSATSSRRSSRGTLPRKRAPVRRALPRARPKPHVPQLRPSSPIRHSPAASVSTYAAASVADELEVEPGEVEDEMDWMSSKLQDLIRQGQMALGKEVVVATDGVTGEEDGPVEDDGADGWEIENDPVPSRRQQRGIPPSTPSLSSSSSFRPQQSMSRPRSRSTLAPRPSSFIAPAHSPLDQSQTQSSRRARPHSFCGPSGGGGTMTPTNINNDMDASFSSSTYSPSPSRTLHRPFSEADPDEWASPQLNETMERIRKAYGRQL</sequence>
<feature type="transmembrane region" description="Helical" evidence="2">
    <location>
        <begin position="136"/>
        <end position="159"/>
    </location>
</feature>
<keyword evidence="2" id="KW-0812">Transmembrane</keyword>
<name>A0A067MTP3_BOTB1</name>
<dbReference type="STRING" id="930990.A0A067MTP3"/>
<gene>
    <name evidence="3" type="ORF">BOTBODRAFT_639382</name>
</gene>
<feature type="region of interest" description="Disordered" evidence="1">
    <location>
        <begin position="211"/>
        <end position="334"/>
    </location>
</feature>
<feature type="compositionally biased region" description="Low complexity" evidence="1">
    <location>
        <begin position="479"/>
        <end position="490"/>
    </location>
</feature>
<organism evidence="3 4">
    <name type="scientific">Botryobasidium botryosum (strain FD-172 SS1)</name>
    <dbReference type="NCBI Taxonomy" id="930990"/>
    <lineage>
        <taxon>Eukaryota</taxon>
        <taxon>Fungi</taxon>
        <taxon>Dikarya</taxon>
        <taxon>Basidiomycota</taxon>
        <taxon>Agaricomycotina</taxon>
        <taxon>Agaricomycetes</taxon>
        <taxon>Cantharellales</taxon>
        <taxon>Botryobasidiaceae</taxon>
        <taxon>Botryobasidium</taxon>
    </lineage>
</organism>
<feature type="compositionally biased region" description="Basic residues" evidence="1">
    <location>
        <begin position="271"/>
        <end position="295"/>
    </location>
</feature>
<dbReference type="Proteomes" id="UP000027195">
    <property type="component" value="Unassembled WGS sequence"/>
</dbReference>
<dbReference type="OrthoDB" id="2507743at2759"/>
<dbReference type="AlphaFoldDB" id="A0A067MTP3"/>
<dbReference type="InParanoid" id="A0A067MTP3"/>
<feature type="transmembrane region" description="Helical" evidence="2">
    <location>
        <begin position="184"/>
        <end position="206"/>
    </location>
</feature>
<evidence type="ECO:0000256" key="2">
    <source>
        <dbReference type="SAM" id="Phobius"/>
    </source>
</evidence>
<protein>
    <submittedName>
        <fullName evidence="3">Uncharacterized protein</fullName>
    </submittedName>
</protein>
<reference evidence="4" key="1">
    <citation type="journal article" date="2014" name="Proc. Natl. Acad. Sci. U.S.A.">
        <title>Extensive sampling of basidiomycete genomes demonstrates inadequacy of the white-rot/brown-rot paradigm for wood decay fungi.</title>
        <authorList>
            <person name="Riley R."/>
            <person name="Salamov A.A."/>
            <person name="Brown D.W."/>
            <person name="Nagy L.G."/>
            <person name="Floudas D."/>
            <person name="Held B.W."/>
            <person name="Levasseur A."/>
            <person name="Lombard V."/>
            <person name="Morin E."/>
            <person name="Otillar R."/>
            <person name="Lindquist E.A."/>
            <person name="Sun H."/>
            <person name="LaButti K.M."/>
            <person name="Schmutz J."/>
            <person name="Jabbour D."/>
            <person name="Luo H."/>
            <person name="Baker S.E."/>
            <person name="Pisabarro A.G."/>
            <person name="Walton J.D."/>
            <person name="Blanchette R.A."/>
            <person name="Henrissat B."/>
            <person name="Martin F."/>
            <person name="Cullen D."/>
            <person name="Hibbett D.S."/>
            <person name="Grigoriev I.V."/>
        </authorList>
    </citation>
    <scope>NUCLEOTIDE SEQUENCE [LARGE SCALE GENOMIC DNA]</scope>
    <source>
        <strain evidence="4">FD-172 SS1</strain>
    </source>
</reference>